<dbReference type="Pfam" id="PF00069">
    <property type="entry name" value="Pkinase"/>
    <property type="match status" value="2"/>
</dbReference>
<feature type="region of interest" description="Disordered" evidence="8">
    <location>
        <begin position="398"/>
        <end position="430"/>
    </location>
</feature>
<sequence>MGNGASHKHQYQERHSDSRLSSIRLDGSTVVVNGRGESNTVTLRLPSHPMHSDENGPHAVRMRTRSLPLPDSARLPNALQPLHPVKETREDAVSSSTSSPGGSSYDIVASQEKTPRPQDDDDDYEDEQFEEEDRIEWKKAEALGSGSYGTVYLARDENTGALMAAKEILVADESDADVQNASREVSLLRSLHHENIEWVPGGNLEQNRKRFGGSELVVRRYARQILQGVAYLHSKKIVHHDIKPSNILVDQYGVVKLADFGSSRLMSTSTVVNNESLRGTPNYMAPEVIQQLSRSPKSDIWSVGCSVLRLLTGRALWGDKRFDSQIALLYYIANLSELPSLPEDLSDSARSFITACCAIDPTMRPSAEELLLHPFVNGSSHFPTVRAATAPIDTKHALVNPHRAPSTAPASDSPKTTDIQSLRTSSKSQLVSSRFPSLGIFDEIDKATVSSHRTKSQTKGGEPTEPPTRVVGTVEHDEDEPMYTLDGFVDPSIVTGRSQNQMTLTSQLDQTSNGFTWEDLPIQTDAARVELERQRERAAEAQRKREERERQYQEELVEYRRRMLQPVDA</sequence>
<keyword evidence="3 6" id="KW-0547">Nucleotide-binding</keyword>
<dbReference type="EMBL" id="SPLM01000036">
    <property type="protein sequence ID" value="TMW65815.1"/>
    <property type="molecule type" value="Genomic_DNA"/>
</dbReference>
<reference evidence="10" key="1">
    <citation type="submission" date="2019-03" db="EMBL/GenBank/DDBJ databases">
        <title>Long read genome sequence of the mycoparasitic Pythium oligandrum ATCC 38472 isolated from sugarbeet rhizosphere.</title>
        <authorList>
            <person name="Gaulin E."/>
        </authorList>
    </citation>
    <scope>NUCLEOTIDE SEQUENCE</scope>
    <source>
        <strain evidence="10">ATCC 38472_TT</strain>
    </source>
</reference>
<dbReference type="InterPro" id="IPR000719">
    <property type="entry name" value="Prot_kinase_dom"/>
</dbReference>
<evidence type="ECO:0000313" key="11">
    <source>
        <dbReference type="Proteomes" id="UP000794436"/>
    </source>
</evidence>
<dbReference type="Gene3D" id="1.10.510.10">
    <property type="entry name" value="Transferase(Phosphotransferase) domain 1"/>
    <property type="match status" value="1"/>
</dbReference>
<feature type="compositionally biased region" description="Acidic residues" evidence="8">
    <location>
        <begin position="119"/>
        <end position="129"/>
    </location>
</feature>
<evidence type="ECO:0000256" key="2">
    <source>
        <dbReference type="ARBA" id="ARBA00022679"/>
    </source>
</evidence>
<organism evidence="10 11">
    <name type="scientific">Pythium oligandrum</name>
    <name type="common">Mycoparasitic fungus</name>
    <dbReference type="NCBI Taxonomy" id="41045"/>
    <lineage>
        <taxon>Eukaryota</taxon>
        <taxon>Sar</taxon>
        <taxon>Stramenopiles</taxon>
        <taxon>Oomycota</taxon>
        <taxon>Peronosporomycetes</taxon>
        <taxon>Pythiales</taxon>
        <taxon>Pythiaceae</taxon>
        <taxon>Pythium</taxon>
    </lineage>
</organism>
<dbReference type="GO" id="GO:0005524">
    <property type="term" value="F:ATP binding"/>
    <property type="evidence" value="ECO:0007669"/>
    <property type="project" value="UniProtKB-UniRule"/>
</dbReference>
<dbReference type="PROSITE" id="PS00107">
    <property type="entry name" value="PROTEIN_KINASE_ATP"/>
    <property type="match status" value="1"/>
</dbReference>
<dbReference type="PANTHER" id="PTHR11584">
    <property type="entry name" value="SERINE/THREONINE PROTEIN KINASE"/>
    <property type="match status" value="1"/>
</dbReference>
<dbReference type="GO" id="GO:0004674">
    <property type="term" value="F:protein serine/threonine kinase activity"/>
    <property type="evidence" value="ECO:0007669"/>
    <property type="project" value="UniProtKB-KW"/>
</dbReference>
<keyword evidence="5 6" id="KW-0067">ATP-binding</keyword>
<keyword evidence="2" id="KW-0808">Transferase</keyword>
<dbReference type="InterPro" id="IPR011009">
    <property type="entry name" value="Kinase-like_dom_sf"/>
</dbReference>
<feature type="compositionally biased region" description="Polar residues" evidence="8">
    <location>
        <begin position="408"/>
        <end position="430"/>
    </location>
</feature>
<dbReference type="PANTHER" id="PTHR11584:SF369">
    <property type="entry name" value="MITOGEN-ACTIVATED PROTEIN KINASE KINASE KINASE 19-RELATED"/>
    <property type="match status" value="1"/>
</dbReference>
<evidence type="ECO:0000256" key="4">
    <source>
        <dbReference type="ARBA" id="ARBA00022777"/>
    </source>
</evidence>
<dbReference type="Gene3D" id="3.30.200.20">
    <property type="entry name" value="Phosphorylase Kinase, domain 1"/>
    <property type="match status" value="1"/>
</dbReference>
<evidence type="ECO:0000259" key="9">
    <source>
        <dbReference type="PROSITE" id="PS50011"/>
    </source>
</evidence>
<feature type="compositionally biased region" description="Low complexity" evidence="8">
    <location>
        <begin position="94"/>
        <end position="104"/>
    </location>
</feature>
<keyword evidence="4" id="KW-0418">Kinase</keyword>
<name>A0A8K1CM48_PYTOL</name>
<dbReference type="CDD" id="cd06606">
    <property type="entry name" value="STKc_MAPKKK"/>
    <property type="match status" value="1"/>
</dbReference>
<accession>A0A8K1CM48</accession>
<proteinExistence type="predicted"/>
<feature type="region of interest" description="Disordered" evidence="8">
    <location>
        <begin position="1"/>
        <end position="129"/>
    </location>
</feature>
<feature type="coiled-coil region" evidence="7">
    <location>
        <begin position="524"/>
        <end position="562"/>
    </location>
</feature>
<evidence type="ECO:0000256" key="6">
    <source>
        <dbReference type="PROSITE-ProRule" id="PRU10141"/>
    </source>
</evidence>
<protein>
    <recommendedName>
        <fullName evidence="9">Protein kinase domain-containing protein</fullName>
    </recommendedName>
</protein>
<comment type="caution">
    <text evidence="10">The sequence shown here is derived from an EMBL/GenBank/DDBJ whole genome shotgun (WGS) entry which is preliminary data.</text>
</comment>
<evidence type="ECO:0000256" key="1">
    <source>
        <dbReference type="ARBA" id="ARBA00022527"/>
    </source>
</evidence>
<feature type="binding site" evidence="6">
    <location>
        <position position="166"/>
    </location>
    <ligand>
        <name>ATP</name>
        <dbReference type="ChEBI" id="CHEBI:30616"/>
    </ligand>
</feature>
<dbReference type="Proteomes" id="UP000794436">
    <property type="component" value="Unassembled WGS sequence"/>
</dbReference>
<evidence type="ECO:0000256" key="8">
    <source>
        <dbReference type="SAM" id="MobiDB-lite"/>
    </source>
</evidence>
<evidence type="ECO:0000256" key="5">
    <source>
        <dbReference type="ARBA" id="ARBA00022840"/>
    </source>
</evidence>
<feature type="domain" description="Protein kinase" evidence="9">
    <location>
        <begin position="137"/>
        <end position="376"/>
    </location>
</feature>
<dbReference type="SMART" id="SM00220">
    <property type="entry name" value="S_TKc"/>
    <property type="match status" value="1"/>
</dbReference>
<keyword evidence="11" id="KW-1185">Reference proteome</keyword>
<dbReference type="InterPro" id="IPR017441">
    <property type="entry name" value="Protein_kinase_ATP_BS"/>
</dbReference>
<evidence type="ECO:0000313" key="10">
    <source>
        <dbReference type="EMBL" id="TMW65815.1"/>
    </source>
</evidence>
<dbReference type="SUPFAM" id="SSF56112">
    <property type="entry name" value="Protein kinase-like (PK-like)"/>
    <property type="match status" value="1"/>
</dbReference>
<feature type="region of interest" description="Disordered" evidence="8">
    <location>
        <begin position="448"/>
        <end position="471"/>
    </location>
</feature>
<evidence type="ECO:0000256" key="7">
    <source>
        <dbReference type="SAM" id="Coils"/>
    </source>
</evidence>
<dbReference type="PROSITE" id="PS50011">
    <property type="entry name" value="PROTEIN_KINASE_DOM"/>
    <property type="match status" value="1"/>
</dbReference>
<dbReference type="PROSITE" id="PS00108">
    <property type="entry name" value="PROTEIN_KINASE_ST"/>
    <property type="match status" value="1"/>
</dbReference>
<dbReference type="InterPro" id="IPR008271">
    <property type="entry name" value="Ser/Thr_kinase_AS"/>
</dbReference>
<keyword evidence="1" id="KW-0723">Serine/threonine-protein kinase</keyword>
<keyword evidence="7" id="KW-0175">Coiled coil</keyword>
<dbReference type="AlphaFoldDB" id="A0A8K1CM48"/>
<evidence type="ECO:0000256" key="3">
    <source>
        <dbReference type="ARBA" id="ARBA00022741"/>
    </source>
</evidence>
<gene>
    <name evidence="10" type="ORF">Poli38472_003580</name>
</gene>
<dbReference type="OrthoDB" id="266718at2759"/>